<evidence type="ECO:0000313" key="3">
    <source>
        <dbReference type="Proteomes" id="UP000006701"/>
    </source>
</evidence>
<evidence type="ECO:0008006" key="4">
    <source>
        <dbReference type="Google" id="ProtNLM"/>
    </source>
</evidence>
<name>A1CDQ9_ASPCL</name>
<dbReference type="OrthoDB" id="5375264at2759"/>
<dbReference type="EMBL" id="DS027051">
    <property type="protein sequence ID" value="EAW11986.1"/>
    <property type="molecule type" value="Genomic_DNA"/>
</dbReference>
<dbReference type="OMA" id="FEQEKWH"/>
<dbReference type="GeneID" id="4705477"/>
<dbReference type="HOGENOM" id="CLU_089680_0_0_1"/>
<feature type="compositionally biased region" description="Low complexity" evidence="1">
    <location>
        <begin position="67"/>
        <end position="78"/>
    </location>
</feature>
<accession>A1CDQ9</accession>
<protein>
    <recommendedName>
        <fullName evidence="4">Myb-like domain-containing protein</fullName>
    </recommendedName>
</protein>
<sequence length="218" mass="23619">MDINTSFSPGPMDSVFTVPTFTPINNELAIAEIKIEANETDTMTSPAEQPSPAATTPRKRTRKKTNTDANADADAAESPTKKGKGTPKTSLGPVPTSLASAGLADKMILRMRDGEGRSWTDITAAWTTMTGIKVEGSTLRKRYTAMKANFVSFSAEDEARILKVKKEVEDKFEQEKWQKISEGVEADGGGKYPAMAIQKKIKELSKKGQAAASVEDEE</sequence>
<dbReference type="eggNOG" id="ENOG502SZT9">
    <property type="taxonomic scope" value="Eukaryota"/>
</dbReference>
<dbReference type="AlphaFoldDB" id="A1CDQ9"/>
<evidence type="ECO:0000313" key="2">
    <source>
        <dbReference type="EMBL" id="EAW11986.1"/>
    </source>
</evidence>
<gene>
    <name evidence="2" type="ORF">ACLA_007450</name>
</gene>
<dbReference type="Proteomes" id="UP000006701">
    <property type="component" value="Unassembled WGS sequence"/>
</dbReference>
<reference evidence="2 3" key="1">
    <citation type="journal article" date="2008" name="PLoS Genet.">
        <title>Genomic islands in the pathogenic filamentous fungus Aspergillus fumigatus.</title>
        <authorList>
            <person name="Fedorova N.D."/>
            <person name="Khaldi N."/>
            <person name="Joardar V.S."/>
            <person name="Maiti R."/>
            <person name="Amedeo P."/>
            <person name="Anderson M.J."/>
            <person name="Crabtree J."/>
            <person name="Silva J.C."/>
            <person name="Badger J.H."/>
            <person name="Albarraq A."/>
            <person name="Angiuoli S."/>
            <person name="Bussey H."/>
            <person name="Bowyer P."/>
            <person name="Cotty P.J."/>
            <person name="Dyer P.S."/>
            <person name="Egan A."/>
            <person name="Galens K."/>
            <person name="Fraser-Liggett C.M."/>
            <person name="Haas B.J."/>
            <person name="Inman J.M."/>
            <person name="Kent R."/>
            <person name="Lemieux S."/>
            <person name="Malavazi I."/>
            <person name="Orvis J."/>
            <person name="Roemer T."/>
            <person name="Ronning C.M."/>
            <person name="Sundaram J.P."/>
            <person name="Sutton G."/>
            <person name="Turner G."/>
            <person name="Venter J.C."/>
            <person name="White O.R."/>
            <person name="Whitty B.R."/>
            <person name="Youngman P."/>
            <person name="Wolfe K.H."/>
            <person name="Goldman G.H."/>
            <person name="Wortman J.R."/>
            <person name="Jiang B."/>
            <person name="Denning D.W."/>
            <person name="Nierman W.C."/>
        </authorList>
    </citation>
    <scope>NUCLEOTIDE SEQUENCE [LARGE SCALE GENOMIC DNA]</scope>
    <source>
        <strain evidence="3">ATCC 1007 / CBS 513.65 / DSM 816 / NCTC 3887 / NRRL 1</strain>
    </source>
</reference>
<feature type="region of interest" description="Disordered" evidence="1">
    <location>
        <begin position="35"/>
        <end position="98"/>
    </location>
</feature>
<keyword evidence="3" id="KW-1185">Reference proteome</keyword>
<dbReference type="RefSeq" id="XP_001273412.1">
    <property type="nucleotide sequence ID" value="XM_001273411.1"/>
</dbReference>
<dbReference type="KEGG" id="act:ACLA_007450"/>
<proteinExistence type="predicted"/>
<organism evidence="2 3">
    <name type="scientific">Aspergillus clavatus (strain ATCC 1007 / CBS 513.65 / DSM 816 / NCTC 3887 / NRRL 1 / QM 1276 / 107)</name>
    <dbReference type="NCBI Taxonomy" id="344612"/>
    <lineage>
        <taxon>Eukaryota</taxon>
        <taxon>Fungi</taxon>
        <taxon>Dikarya</taxon>
        <taxon>Ascomycota</taxon>
        <taxon>Pezizomycotina</taxon>
        <taxon>Eurotiomycetes</taxon>
        <taxon>Eurotiomycetidae</taxon>
        <taxon>Eurotiales</taxon>
        <taxon>Aspergillaceae</taxon>
        <taxon>Aspergillus</taxon>
        <taxon>Aspergillus subgen. Fumigati</taxon>
    </lineage>
</organism>
<dbReference type="VEuPathDB" id="FungiDB:ACLA_007450"/>
<evidence type="ECO:0000256" key="1">
    <source>
        <dbReference type="SAM" id="MobiDB-lite"/>
    </source>
</evidence>